<keyword evidence="2" id="KW-0238">DNA-binding</keyword>
<evidence type="ECO:0000256" key="1">
    <source>
        <dbReference type="ARBA" id="ARBA00022908"/>
    </source>
</evidence>
<keyword evidence="6" id="KW-1185">Reference proteome</keyword>
<comment type="caution">
    <text evidence="5">The sequence shown here is derived from an EMBL/GenBank/DDBJ whole genome shotgun (WGS) entry which is preliminary data.</text>
</comment>
<dbReference type="EMBL" id="JAAIYP010000040">
    <property type="protein sequence ID" value="NFV81409.1"/>
    <property type="molecule type" value="Genomic_DNA"/>
</dbReference>
<sequence>MATIRKLRGKWQAMVRRKGIAPRSKSFDKKSDAEKWARDLEAQVDVSGYVPDTKIAEQTTLGDILRRYRDEITPTKRSAKTEAIRINAMLRRDVCHRTLALLSSTDLAAYRDQRLQTVAPATIIRELNTISHALDVAQREWGIHLARNPAKLVRRPSAPKGRSRRLEGDEEAKLLAAADKGRNPWMKPLIVLAVETGMRRGEILGLRWEDVDLERRIAHLLITKNGECRDVPLSSRAVETLTGLMQQPDRDAERVLPVSANAIRLAWEHLRQRAGVGDLHIHDLRHEAVSRLFEKGLDIMEVSTISGHKTLTMLKRYTHLRAEDLVGRLG</sequence>
<name>A0A7C9UXN3_9PROT</name>
<dbReference type="InterPro" id="IPR050090">
    <property type="entry name" value="Tyrosine_recombinase_XerCD"/>
</dbReference>
<dbReference type="InterPro" id="IPR011010">
    <property type="entry name" value="DNA_brk_join_enz"/>
</dbReference>
<dbReference type="GO" id="GO:0003677">
    <property type="term" value="F:DNA binding"/>
    <property type="evidence" value="ECO:0007669"/>
    <property type="project" value="UniProtKB-KW"/>
</dbReference>
<dbReference type="CDD" id="cd00796">
    <property type="entry name" value="INT_Rci_Hp1_C"/>
    <property type="match status" value="1"/>
</dbReference>
<proteinExistence type="predicted"/>
<evidence type="ECO:0000256" key="3">
    <source>
        <dbReference type="ARBA" id="ARBA00023172"/>
    </source>
</evidence>
<dbReference type="InterPro" id="IPR013762">
    <property type="entry name" value="Integrase-like_cat_sf"/>
</dbReference>
<organism evidence="5 6">
    <name type="scientific">Magnetospirillum aberrantis SpK</name>
    <dbReference type="NCBI Taxonomy" id="908842"/>
    <lineage>
        <taxon>Bacteria</taxon>
        <taxon>Pseudomonadati</taxon>
        <taxon>Pseudomonadota</taxon>
        <taxon>Alphaproteobacteria</taxon>
        <taxon>Rhodospirillales</taxon>
        <taxon>Rhodospirillaceae</taxon>
        <taxon>Magnetospirillum</taxon>
    </lineage>
</organism>
<evidence type="ECO:0000313" key="5">
    <source>
        <dbReference type="EMBL" id="NFV81409.1"/>
    </source>
</evidence>
<dbReference type="Gene3D" id="1.10.443.10">
    <property type="entry name" value="Intergrase catalytic core"/>
    <property type="match status" value="1"/>
</dbReference>
<dbReference type="InterPro" id="IPR002104">
    <property type="entry name" value="Integrase_catalytic"/>
</dbReference>
<dbReference type="PROSITE" id="PS51898">
    <property type="entry name" value="TYR_RECOMBINASE"/>
    <property type="match status" value="1"/>
</dbReference>
<dbReference type="PANTHER" id="PTHR30349:SF94">
    <property type="entry name" value="INTEGRASE_RECOMBINASE HI_1414-RELATED"/>
    <property type="match status" value="1"/>
</dbReference>
<protein>
    <submittedName>
        <fullName evidence="5">Site-specific integrase</fullName>
    </submittedName>
</protein>
<gene>
    <name evidence="5" type="ORF">G4223_14940</name>
</gene>
<accession>A0A7C9UXN3</accession>
<dbReference type="SUPFAM" id="SSF56349">
    <property type="entry name" value="DNA breaking-rejoining enzymes"/>
    <property type="match status" value="1"/>
</dbReference>
<dbReference type="Proteomes" id="UP000480684">
    <property type="component" value="Unassembled WGS sequence"/>
</dbReference>
<keyword evidence="3" id="KW-0233">DNA recombination</keyword>
<dbReference type="RefSeq" id="WP_163681453.1">
    <property type="nucleotide sequence ID" value="NZ_JAAIYP010000040.1"/>
</dbReference>
<evidence type="ECO:0000256" key="2">
    <source>
        <dbReference type="ARBA" id="ARBA00023125"/>
    </source>
</evidence>
<evidence type="ECO:0000313" key="6">
    <source>
        <dbReference type="Proteomes" id="UP000480684"/>
    </source>
</evidence>
<evidence type="ECO:0000259" key="4">
    <source>
        <dbReference type="PROSITE" id="PS51898"/>
    </source>
</evidence>
<reference evidence="5 6" key="1">
    <citation type="submission" date="2020-02" db="EMBL/GenBank/DDBJ databases">
        <authorList>
            <person name="Dziuba M."/>
            <person name="Kuznetsov B."/>
            <person name="Mardanov A."/>
            <person name="Ravin N."/>
            <person name="Grouzdev D."/>
        </authorList>
    </citation>
    <scope>NUCLEOTIDE SEQUENCE [LARGE SCALE GENOMIC DNA]</scope>
    <source>
        <strain evidence="5 6">SpK</strain>
    </source>
</reference>
<dbReference type="InterPro" id="IPR010998">
    <property type="entry name" value="Integrase_recombinase_N"/>
</dbReference>
<dbReference type="PANTHER" id="PTHR30349">
    <property type="entry name" value="PHAGE INTEGRASE-RELATED"/>
    <property type="match status" value="1"/>
</dbReference>
<dbReference type="GO" id="GO:0015074">
    <property type="term" value="P:DNA integration"/>
    <property type="evidence" value="ECO:0007669"/>
    <property type="project" value="UniProtKB-KW"/>
</dbReference>
<dbReference type="Pfam" id="PF00589">
    <property type="entry name" value="Phage_integrase"/>
    <property type="match status" value="1"/>
</dbReference>
<dbReference type="Gene3D" id="1.10.150.130">
    <property type="match status" value="1"/>
</dbReference>
<dbReference type="GO" id="GO:0006310">
    <property type="term" value="P:DNA recombination"/>
    <property type="evidence" value="ECO:0007669"/>
    <property type="project" value="UniProtKB-KW"/>
</dbReference>
<keyword evidence="1" id="KW-0229">DNA integration</keyword>
<feature type="domain" description="Tyr recombinase" evidence="4">
    <location>
        <begin position="161"/>
        <end position="330"/>
    </location>
</feature>
<dbReference type="AlphaFoldDB" id="A0A7C9UXN3"/>